<dbReference type="GeneID" id="92512797"/>
<proteinExistence type="predicted"/>
<feature type="region of interest" description="Disordered" evidence="1">
    <location>
        <begin position="71"/>
        <end position="198"/>
    </location>
</feature>
<comment type="caution">
    <text evidence="3">The sequence shown here is derived from an EMBL/GenBank/DDBJ whole genome shotgun (WGS) entry which is preliminary data.</text>
</comment>
<dbReference type="EMBL" id="JAFEUZ010000033">
    <property type="protein sequence ID" value="KAG5469487.1"/>
    <property type="molecule type" value="Genomic_DNA"/>
</dbReference>
<reference evidence="4" key="2">
    <citation type="journal article" date="2021" name="Sci. Data">
        <title>Chromosome-scale genome sequencing, assembly and annotation of six genomes from subfamily Leishmaniinae.</title>
        <authorList>
            <person name="Almutairi H."/>
            <person name="Urbaniak M.D."/>
            <person name="Bates M.D."/>
            <person name="Jariyapan N."/>
            <person name="Kwakye-Nuako G."/>
            <person name="Thomaz Soccol V."/>
            <person name="Al-Salem W.S."/>
            <person name="Dillon R.J."/>
            <person name="Bates P.A."/>
            <person name="Gatherer D."/>
        </authorList>
    </citation>
    <scope>NUCLEOTIDE SEQUENCE [LARGE SCALE GENOMIC DNA]</scope>
</reference>
<sequence length="871" mass="91004">MLLVAIEERHRYMSYFRIVAEPRRGVNSSSGLMVASGAAGLVQPVLFLCIHVVYPLVRQRQWAAQDDCKRRDSDAEQQRQEAQRGSGALHAKSSRHHRSFFDRMGTSALPANNSHLGPPQSGLHVSAEEAPQDTEAARVAAADVSATDTAALHPSPPTQGLRHLRPGSLLLLKPSSDPPLSAAQPPGTHSFSSPPQKAVVSRGSCATAVHVVTTAFSAPSMMDAEIDMQHAATPLSFSPPVDADAVEVASTASVAATVPLGLRPTGSCPAASVPKAPFCAVADGAVISREGHNDAVGAAEMTAVVLSYAGVSGGTPAVSDPASPPASEVTRAVAQPLGNASTSELGGNASGIPCRQMLKSVAQRALSRQGDVDGSTPAAATAAVQNAAVSRPDASLAKSVANPLRNPLTPPPLDSVYSSGADSTTYARQDCTGALTVTPSESCNMVAPTAALTVGKSCASATKDTHAAVRSSEEVPPSTASAKEVRRCGHRHRCSSSETPPCDAASVLSRALPWFTPRPVTAEALPPQSHVARWSSAPHLKVSARPLPPALLHMYFKSETTFHSLLTLYYTFAAFGILLMYFFGMLWVVRKELKELNTLVSMADGWNNVFIYQNITESIDAALCKVELDGKCSGGANLCNATLYASADAAHSVSCPFCSASQQKVISTFTEVCPTVYDPNIWYSRAFLIFLALAVSTSLVSLCVAVFSCGTGVLASVGFAAASEREKEAREAQAVLDARGLFSLAENATVPLSSHAPARASPPLSNLATEEEALSLTSLLVVAPSRERLMHTFEGLHAPSAALLPPAWAVMAEMSDSGDSPLMPPGSMMWTSCSPGTSEARKAPVRPAPDGADDTRCPTSTYTKNAAASVI</sequence>
<dbReference type="AlphaFoldDB" id="A0A836GKR1"/>
<feature type="compositionally biased region" description="Basic and acidic residues" evidence="1">
    <location>
        <begin position="71"/>
        <end position="82"/>
    </location>
</feature>
<name>A0A836GKR1_9TRYP</name>
<dbReference type="OrthoDB" id="266621at2759"/>
<gene>
    <name evidence="3" type="ORF">LSCM1_02708</name>
</gene>
<keyword evidence="2" id="KW-1133">Transmembrane helix</keyword>
<feature type="region of interest" description="Disordered" evidence="1">
    <location>
        <begin position="832"/>
        <end position="871"/>
    </location>
</feature>
<evidence type="ECO:0000313" key="3">
    <source>
        <dbReference type="EMBL" id="KAG5469487.1"/>
    </source>
</evidence>
<feature type="compositionally biased region" description="Polar residues" evidence="1">
    <location>
        <begin position="857"/>
        <end position="871"/>
    </location>
</feature>
<feature type="compositionally biased region" description="Low complexity" evidence="1">
    <location>
        <begin position="137"/>
        <end position="151"/>
    </location>
</feature>
<dbReference type="KEGG" id="lmat:92512797"/>
<dbReference type="Proteomes" id="UP000673552">
    <property type="component" value="Unassembled WGS sequence"/>
</dbReference>
<evidence type="ECO:0000313" key="4">
    <source>
        <dbReference type="Proteomes" id="UP000673552"/>
    </source>
</evidence>
<keyword evidence="2" id="KW-0472">Membrane</keyword>
<dbReference type="RefSeq" id="XP_067175660.1">
    <property type="nucleotide sequence ID" value="XM_067320285.1"/>
</dbReference>
<keyword evidence="2" id="KW-0812">Transmembrane</keyword>
<feature type="transmembrane region" description="Helical" evidence="2">
    <location>
        <begin position="568"/>
        <end position="589"/>
    </location>
</feature>
<keyword evidence="4" id="KW-1185">Reference proteome</keyword>
<evidence type="ECO:0000256" key="2">
    <source>
        <dbReference type="SAM" id="Phobius"/>
    </source>
</evidence>
<protein>
    <submittedName>
        <fullName evidence="3">Uncharacterized protein</fullName>
    </submittedName>
</protein>
<feature type="transmembrane region" description="Helical" evidence="2">
    <location>
        <begin position="687"/>
        <end position="707"/>
    </location>
</feature>
<organism evidence="3 4">
    <name type="scientific">Leishmania martiniquensis</name>
    <dbReference type="NCBI Taxonomy" id="1580590"/>
    <lineage>
        <taxon>Eukaryota</taxon>
        <taxon>Discoba</taxon>
        <taxon>Euglenozoa</taxon>
        <taxon>Kinetoplastea</taxon>
        <taxon>Metakinetoplastina</taxon>
        <taxon>Trypanosomatida</taxon>
        <taxon>Trypanosomatidae</taxon>
        <taxon>Leishmaniinae</taxon>
        <taxon>Leishmania</taxon>
    </lineage>
</organism>
<feature type="compositionally biased region" description="Low complexity" evidence="1">
    <location>
        <begin position="166"/>
        <end position="181"/>
    </location>
</feature>
<reference evidence="4" key="1">
    <citation type="journal article" date="2021" name="Microbiol. Resour. Announc.">
        <title>LGAAP: Leishmaniinae Genome Assembly and Annotation Pipeline.</title>
        <authorList>
            <person name="Almutairi H."/>
            <person name="Urbaniak M.D."/>
            <person name="Bates M.D."/>
            <person name="Jariyapan N."/>
            <person name="Kwakye-Nuako G."/>
            <person name="Thomaz-Soccol V."/>
            <person name="Al-Salem W.S."/>
            <person name="Dillon R.J."/>
            <person name="Bates P.A."/>
            <person name="Gatherer D."/>
        </authorList>
    </citation>
    <scope>NUCLEOTIDE SEQUENCE [LARGE SCALE GENOMIC DNA]</scope>
</reference>
<evidence type="ECO:0000256" key="1">
    <source>
        <dbReference type="SAM" id="MobiDB-lite"/>
    </source>
</evidence>
<accession>A0A836GKR1</accession>